<dbReference type="EMBL" id="AZGA01000084">
    <property type="protein sequence ID" value="KRM31151.1"/>
    <property type="molecule type" value="Genomic_DNA"/>
</dbReference>
<evidence type="ECO:0000256" key="9">
    <source>
        <dbReference type="ARBA" id="ARBA00022840"/>
    </source>
</evidence>
<feature type="transmembrane region" description="Helical" evidence="12">
    <location>
        <begin position="7"/>
        <end position="29"/>
    </location>
</feature>
<dbReference type="PRINTS" id="PR00344">
    <property type="entry name" value="BCTRLSENSOR"/>
</dbReference>
<dbReference type="InterPro" id="IPR035965">
    <property type="entry name" value="PAS-like_dom_sf"/>
</dbReference>
<comment type="catalytic activity">
    <reaction evidence="1">
        <text>ATP + protein L-histidine = ADP + protein N-phospho-L-histidine.</text>
        <dbReference type="EC" id="2.7.13.3"/>
    </reaction>
</comment>
<dbReference type="CDD" id="cd00075">
    <property type="entry name" value="HATPase"/>
    <property type="match status" value="1"/>
</dbReference>
<dbReference type="GO" id="GO:0004721">
    <property type="term" value="F:phosphoprotein phosphatase activity"/>
    <property type="evidence" value="ECO:0007669"/>
    <property type="project" value="TreeGrafter"/>
</dbReference>
<dbReference type="InterPro" id="IPR000014">
    <property type="entry name" value="PAS"/>
</dbReference>
<dbReference type="SMART" id="SM00388">
    <property type="entry name" value="HisKA"/>
    <property type="match status" value="1"/>
</dbReference>
<reference evidence="14 15" key="1">
    <citation type="journal article" date="2015" name="Genome Announc.">
        <title>Expanding the biotechnology potential of lactobacilli through comparative genomics of 213 strains and associated genera.</title>
        <authorList>
            <person name="Sun Z."/>
            <person name="Harris H.M."/>
            <person name="McCann A."/>
            <person name="Guo C."/>
            <person name="Argimon S."/>
            <person name="Zhang W."/>
            <person name="Yang X."/>
            <person name="Jeffery I.B."/>
            <person name="Cooney J.C."/>
            <person name="Kagawa T.F."/>
            <person name="Liu W."/>
            <person name="Song Y."/>
            <person name="Salvetti E."/>
            <person name="Wrobel A."/>
            <person name="Rasinkangas P."/>
            <person name="Parkhill J."/>
            <person name="Rea M.C."/>
            <person name="O'Sullivan O."/>
            <person name="Ritari J."/>
            <person name="Douillard F.P."/>
            <person name="Paul Ross R."/>
            <person name="Yang R."/>
            <person name="Briner A.E."/>
            <person name="Felis G.E."/>
            <person name="de Vos W.M."/>
            <person name="Barrangou R."/>
            <person name="Klaenhammer T.R."/>
            <person name="Caufield P.W."/>
            <person name="Cui Y."/>
            <person name="Zhang H."/>
            <person name="O'Toole P.W."/>
        </authorList>
    </citation>
    <scope>NUCLEOTIDE SEQUENCE [LARGE SCALE GENOMIC DNA]</scope>
    <source>
        <strain evidence="14 15">DSM 18527</strain>
    </source>
</reference>
<dbReference type="SMART" id="SM00387">
    <property type="entry name" value="HATPase_c"/>
    <property type="match status" value="1"/>
</dbReference>
<dbReference type="STRING" id="1423734.FC83_GL001155"/>
<dbReference type="Pfam" id="PF02518">
    <property type="entry name" value="HATPase_c"/>
    <property type="match status" value="1"/>
</dbReference>
<evidence type="ECO:0000256" key="10">
    <source>
        <dbReference type="ARBA" id="ARBA00023012"/>
    </source>
</evidence>
<evidence type="ECO:0000256" key="11">
    <source>
        <dbReference type="ARBA" id="ARBA00023136"/>
    </source>
</evidence>
<dbReference type="FunFam" id="3.30.565.10:FF:000006">
    <property type="entry name" value="Sensor histidine kinase WalK"/>
    <property type="match status" value="1"/>
</dbReference>
<evidence type="ECO:0000256" key="7">
    <source>
        <dbReference type="ARBA" id="ARBA00022741"/>
    </source>
</evidence>
<keyword evidence="12" id="KW-0812">Transmembrane</keyword>
<dbReference type="GO" id="GO:0005886">
    <property type="term" value="C:plasma membrane"/>
    <property type="evidence" value="ECO:0007669"/>
    <property type="project" value="UniProtKB-SubCell"/>
</dbReference>
<accession>X0QR49</accession>
<dbReference type="FunFam" id="1.10.287.130:FF:000008">
    <property type="entry name" value="Two-component sensor histidine kinase"/>
    <property type="match status" value="1"/>
</dbReference>
<comment type="caution">
    <text evidence="14">The sequence shown here is derived from an EMBL/GenBank/DDBJ whole genome shotgun (WGS) entry which is preliminary data.</text>
</comment>
<dbReference type="SUPFAM" id="SSF55874">
    <property type="entry name" value="ATPase domain of HSP90 chaperone/DNA topoisomerase II/histidine kinase"/>
    <property type="match status" value="1"/>
</dbReference>
<dbReference type="OrthoDB" id="9813151at2"/>
<dbReference type="RefSeq" id="WP_081763149.1">
    <property type="nucleotide sequence ID" value="NZ_BAMK01000027.1"/>
</dbReference>
<keyword evidence="9" id="KW-0067">ATP-binding</keyword>
<dbReference type="EC" id="2.7.13.3" evidence="3"/>
<dbReference type="Proteomes" id="UP000051236">
    <property type="component" value="Unassembled WGS sequence"/>
</dbReference>
<dbReference type="InterPro" id="IPR003661">
    <property type="entry name" value="HisK_dim/P_dom"/>
</dbReference>
<dbReference type="Gene3D" id="3.30.565.10">
    <property type="entry name" value="Histidine kinase-like ATPase, C-terminal domain"/>
    <property type="match status" value="1"/>
</dbReference>
<evidence type="ECO:0000256" key="5">
    <source>
        <dbReference type="ARBA" id="ARBA00022553"/>
    </source>
</evidence>
<organism evidence="14 15">
    <name type="scientific">Agrilactobacillus composti DSM 18527 = JCM 14202</name>
    <dbReference type="NCBI Taxonomy" id="1423734"/>
    <lineage>
        <taxon>Bacteria</taxon>
        <taxon>Bacillati</taxon>
        <taxon>Bacillota</taxon>
        <taxon>Bacilli</taxon>
        <taxon>Lactobacillales</taxon>
        <taxon>Lactobacillaceae</taxon>
        <taxon>Agrilactobacillus</taxon>
    </lineage>
</organism>
<protein>
    <recommendedName>
        <fullName evidence="3">histidine kinase</fullName>
        <ecNumber evidence="3">2.7.13.3</ecNumber>
    </recommendedName>
</protein>
<dbReference type="InterPro" id="IPR036097">
    <property type="entry name" value="HisK_dim/P_sf"/>
</dbReference>
<keyword evidence="10" id="KW-0902">Two-component regulatory system</keyword>
<comment type="subcellular location">
    <subcellularLocation>
        <location evidence="2">Cell membrane</location>
    </subcellularLocation>
</comment>
<sequence length="556" mass="63453">MMSRHKYLIRVSLVTLFAILFYLLSIFVMNSVVQKQQEHYLQREAEDYQLVADNKSALENWQDKSGIIVITSPMRQGSSFQTMARDLVSHSLISREKPFSKQTVDNKDYLSYGLYATVGNPIVFFMPKDSPWNFIPAAFWISTVIYFAALLFGLFYSTRRRKKMLTNLGTLVNNVHRIRHQGNPEPLILTMDNVLYPLSAEVNKLDDDVNHLNEKIAIRSESFKRLIDHLPMGVMLMDMDGNVQMLNESMRHLLQVEDAALPHPFIDDVKTYKLSQMIEHTIRYQHNHHGEVQLVQQPVRYVDANVIQVGQDGPRPQILVLLYDLTNIRRIEQMQLDFVGNVSHELKTPVTAIKGFAETMIQKTDMDPKDRAEFIKIIYKESTRLNQLIQDILELSKLDETRKDEPVNVTVKPVVADILQELKPDIAARHLEVSVNGKEDVALKIDPVQFRQIMKNLITNAIFYNRDAGKIAVNFANGKNNVHISVVDTGIGLKEEEQSRIFERFYRVDKARSYNNGGTGLGLSIVSGIVNNYGGKLSVTSQYGVGSTFNLKLPKA</sequence>
<dbReference type="PANTHER" id="PTHR45453:SF1">
    <property type="entry name" value="PHOSPHATE REGULON SENSOR PROTEIN PHOR"/>
    <property type="match status" value="1"/>
</dbReference>
<dbReference type="GO" id="GO:0000155">
    <property type="term" value="F:phosphorelay sensor kinase activity"/>
    <property type="evidence" value="ECO:0007669"/>
    <property type="project" value="InterPro"/>
</dbReference>
<dbReference type="InterPro" id="IPR004358">
    <property type="entry name" value="Sig_transdc_His_kin-like_C"/>
</dbReference>
<dbReference type="InterPro" id="IPR036890">
    <property type="entry name" value="HATPase_C_sf"/>
</dbReference>
<evidence type="ECO:0000259" key="13">
    <source>
        <dbReference type="PROSITE" id="PS50109"/>
    </source>
</evidence>
<keyword evidence="5" id="KW-0597">Phosphoprotein</keyword>
<evidence type="ECO:0000256" key="1">
    <source>
        <dbReference type="ARBA" id="ARBA00000085"/>
    </source>
</evidence>
<dbReference type="NCBIfam" id="NF046044">
    <property type="entry name" value="PnpS"/>
    <property type="match status" value="1"/>
</dbReference>
<keyword evidence="8 14" id="KW-0418">Kinase</keyword>
<evidence type="ECO:0000313" key="15">
    <source>
        <dbReference type="Proteomes" id="UP000051236"/>
    </source>
</evidence>
<dbReference type="PANTHER" id="PTHR45453">
    <property type="entry name" value="PHOSPHATE REGULON SENSOR PROTEIN PHOR"/>
    <property type="match status" value="1"/>
</dbReference>
<dbReference type="InterPro" id="IPR005467">
    <property type="entry name" value="His_kinase_dom"/>
</dbReference>
<evidence type="ECO:0000256" key="3">
    <source>
        <dbReference type="ARBA" id="ARBA00012438"/>
    </source>
</evidence>
<gene>
    <name evidence="14" type="ORF">FC83_GL001155</name>
</gene>
<dbReference type="CDD" id="cd00082">
    <property type="entry name" value="HisKA"/>
    <property type="match status" value="1"/>
</dbReference>
<dbReference type="AlphaFoldDB" id="X0QR49"/>
<evidence type="ECO:0000256" key="4">
    <source>
        <dbReference type="ARBA" id="ARBA00022475"/>
    </source>
</evidence>
<dbReference type="PATRIC" id="fig|1423734.3.peg.1167"/>
<evidence type="ECO:0000256" key="8">
    <source>
        <dbReference type="ARBA" id="ARBA00022777"/>
    </source>
</evidence>
<dbReference type="InterPro" id="IPR050351">
    <property type="entry name" value="BphY/WalK/GraS-like"/>
</dbReference>
<keyword evidence="11 12" id="KW-0472">Membrane</keyword>
<dbReference type="GO" id="GO:0005524">
    <property type="term" value="F:ATP binding"/>
    <property type="evidence" value="ECO:0007669"/>
    <property type="project" value="UniProtKB-KW"/>
</dbReference>
<evidence type="ECO:0000256" key="12">
    <source>
        <dbReference type="SAM" id="Phobius"/>
    </source>
</evidence>
<dbReference type="eggNOG" id="COG5002">
    <property type="taxonomic scope" value="Bacteria"/>
</dbReference>
<keyword evidence="12" id="KW-1133">Transmembrane helix</keyword>
<proteinExistence type="predicted"/>
<name>X0QR49_9LACO</name>
<dbReference type="SUPFAM" id="SSF55785">
    <property type="entry name" value="PYP-like sensor domain (PAS domain)"/>
    <property type="match status" value="1"/>
</dbReference>
<dbReference type="SUPFAM" id="SSF47384">
    <property type="entry name" value="Homodimeric domain of signal transducing histidine kinase"/>
    <property type="match status" value="1"/>
</dbReference>
<keyword evidence="6" id="KW-0808">Transferase</keyword>
<feature type="domain" description="Histidine kinase" evidence="13">
    <location>
        <begin position="341"/>
        <end position="556"/>
    </location>
</feature>
<keyword evidence="4" id="KW-1003">Cell membrane</keyword>
<keyword evidence="15" id="KW-1185">Reference proteome</keyword>
<keyword evidence="7" id="KW-0547">Nucleotide-binding</keyword>
<dbReference type="Gene3D" id="1.10.287.130">
    <property type="match status" value="1"/>
</dbReference>
<evidence type="ECO:0000313" key="14">
    <source>
        <dbReference type="EMBL" id="KRM31151.1"/>
    </source>
</evidence>
<evidence type="ECO:0000256" key="6">
    <source>
        <dbReference type="ARBA" id="ARBA00022679"/>
    </source>
</evidence>
<dbReference type="GO" id="GO:0016036">
    <property type="term" value="P:cellular response to phosphate starvation"/>
    <property type="evidence" value="ECO:0007669"/>
    <property type="project" value="TreeGrafter"/>
</dbReference>
<dbReference type="InterPro" id="IPR003594">
    <property type="entry name" value="HATPase_dom"/>
</dbReference>
<dbReference type="Pfam" id="PF13188">
    <property type="entry name" value="PAS_8"/>
    <property type="match status" value="1"/>
</dbReference>
<evidence type="ECO:0000256" key="2">
    <source>
        <dbReference type="ARBA" id="ARBA00004236"/>
    </source>
</evidence>
<feature type="transmembrane region" description="Helical" evidence="12">
    <location>
        <begin position="134"/>
        <end position="156"/>
    </location>
</feature>
<dbReference type="Gene3D" id="3.30.450.20">
    <property type="entry name" value="PAS domain"/>
    <property type="match status" value="1"/>
</dbReference>
<dbReference type="PROSITE" id="PS50109">
    <property type="entry name" value="HIS_KIN"/>
    <property type="match status" value="1"/>
</dbReference>
<dbReference type="Pfam" id="PF00512">
    <property type="entry name" value="HisKA"/>
    <property type="match status" value="1"/>
</dbReference>